<comment type="caution">
    <text evidence="2">The sequence shown here is derived from an EMBL/GenBank/DDBJ whole genome shotgun (WGS) entry which is preliminary data.</text>
</comment>
<dbReference type="InterPro" id="IPR007047">
    <property type="entry name" value="Flp_Fap"/>
</dbReference>
<keyword evidence="1" id="KW-1133">Transmembrane helix</keyword>
<feature type="transmembrane region" description="Helical" evidence="1">
    <location>
        <begin position="20"/>
        <end position="37"/>
    </location>
</feature>
<sequence length="98" mass="10765">MFVYIKYTHQKLANKNKDDVFIFRLYFQFLSCLKLDLKGNNMNCIKNFIAEEDGVTAIEYALIAALVAAALVTAVGYFTTGLDGAFKAIGTKLTGAAI</sequence>
<organism evidence="2 3">
    <name type="scientific">Janthinobacterium lividum</name>
    <dbReference type="NCBI Taxonomy" id="29581"/>
    <lineage>
        <taxon>Bacteria</taxon>
        <taxon>Pseudomonadati</taxon>
        <taxon>Pseudomonadota</taxon>
        <taxon>Betaproteobacteria</taxon>
        <taxon>Burkholderiales</taxon>
        <taxon>Oxalobacteraceae</taxon>
        <taxon>Janthinobacterium</taxon>
    </lineage>
</organism>
<keyword evidence="1" id="KW-0812">Transmembrane</keyword>
<evidence type="ECO:0000313" key="2">
    <source>
        <dbReference type="EMBL" id="SFY21357.1"/>
    </source>
</evidence>
<evidence type="ECO:0000313" key="3">
    <source>
        <dbReference type="Proteomes" id="UP000182489"/>
    </source>
</evidence>
<protein>
    <submittedName>
        <fullName evidence="2">Flp pilus assembly protein, pilin Flp</fullName>
    </submittedName>
</protein>
<dbReference type="Proteomes" id="UP000182489">
    <property type="component" value="Unassembled WGS sequence"/>
</dbReference>
<proteinExistence type="predicted"/>
<dbReference type="AlphaFoldDB" id="A0AB38CF64"/>
<gene>
    <name evidence="2" type="ORF">SAMN03097694_5165</name>
</gene>
<dbReference type="Pfam" id="PF04964">
    <property type="entry name" value="Flp_Fap"/>
    <property type="match status" value="1"/>
</dbReference>
<evidence type="ECO:0000256" key="1">
    <source>
        <dbReference type="SAM" id="Phobius"/>
    </source>
</evidence>
<dbReference type="EMBL" id="FPKH01000007">
    <property type="protein sequence ID" value="SFY21357.1"/>
    <property type="molecule type" value="Genomic_DNA"/>
</dbReference>
<keyword evidence="1" id="KW-0472">Membrane</keyword>
<name>A0AB38CF64_9BURK</name>
<reference evidence="2 3" key="1">
    <citation type="submission" date="2016-11" db="EMBL/GenBank/DDBJ databases">
        <authorList>
            <person name="Varghese N."/>
            <person name="Submissions S."/>
        </authorList>
    </citation>
    <scope>NUCLEOTIDE SEQUENCE [LARGE SCALE GENOMIC DNA]</scope>
    <source>
        <strain evidence="2 3">NFR18</strain>
    </source>
</reference>
<accession>A0AB38CF64</accession>
<feature type="transmembrane region" description="Helical" evidence="1">
    <location>
        <begin position="57"/>
        <end position="78"/>
    </location>
</feature>